<dbReference type="Gene3D" id="1.50.40.10">
    <property type="entry name" value="Mitochondrial carrier domain"/>
    <property type="match status" value="2"/>
</dbReference>
<evidence type="ECO:0000313" key="12">
    <source>
        <dbReference type="Proteomes" id="UP000504634"/>
    </source>
</evidence>
<evidence type="ECO:0000256" key="4">
    <source>
        <dbReference type="ARBA" id="ARBA00022692"/>
    </source>
</evidence>
<dbReference type="RefSeq" id="XP_030377885.1">
    <property type="nucleotide sequence ID" value="XM_030522025.1"/>
</dbReference>
<comment type="similarity">
    <text evidence="2 10">Belongs to the mitochondrial carrier (TC 2.A.29) family.</text>
</comment>
<dbReference type="CTD" id="33987"/>
<name>A0A6J2TMR6_DROLE</name>
<gene>
    <name evidence="13 14 15" type="primary">LOC115626624</name>
</gene>
<dbReference type="GO" id="GO:0015227">
    <property type="term" value="F:O-acyl-L-carnitine transmembrane transporter activity"/>
    <property type="evidence" value="ECO:0007669"/>
    <property type="project" value="TreeGrafter"/>
</dbReference>
<dbReference type="RefSeq" id="XP_030377887.1">
    <property type="nucleotide sequence ID" value="XM_030522027.1"/>
</dbReference>
<feature type="repeat" description="Solcar" evidence="9">
    <location>
        <begin position="125"/>
        <end position="214"/>
    </location>
</feature>
<protein>
    <submittedName>
        <fullName evidence="13 14">Congested-like trachea protein isoform X1</fullName>
    </submittedName>
</protein>
<evidence type="ECO:0000256" key="11">
    <source>
        <dbReference type="SAM" id="Phobius"/>
    </source>
</evidence>
<dbReference type="SUPFAM" id="SSF103506">
    <property type="entry name" value="Mitochondrial carrier"/>
    <property type="match status" value="1"/>
</dbReference>
<dbReference type="AlphaFoldDB" id="A0A6J2TMR6"/>
<feature type="transmembrane region" description="Helical" evidence="11">
    <location>
        <begin position="125"/>
        <end position="146"/>
    </location>
</feature>
<evidence type="ECO:0000256" key="1">
    <source>
        <dbReference type="ARBA" id="ARBA00004225"/>
    </source>
</evidence>
<evidence type="ECO:0000256" key="6">
    <source>
        <dbReference type="ARBA" id="ARBA00022989"/>
    </source>
</evidence>
<feature type="repeat" description="Solcar" evidence="9">
    <location>
        <begin position="224"/>
        <end position="310"/>
    </location>
</feature>
<organism evidence="12 14">
    <name type="scientific">Drosophila lebanonensis</name>
    <name type="common">Fruit fly</name>
    <name type="synonym">Scaptodrosophila lebanonensis</name>
    <dbReference type="NCBI Taxonomy" id="7225"/>
    <lineage>
        <taxon>Eukaryota</taxon>
        <taxon>Metazoa</taxon>
        <taxon>Ecdysozoa</taxon>
        <taxon>Arthropoda</taxon>
        <taxon>Hexapoda</taxon>
        <taxon>Insecta</taxon>
        <taxon>Pterygota</taxon>
        <taxon>Neoptera</taxon>
        <taxon>Endopterygota</taxon>
        <taxon>Diptera</taxon>
        <taxon>Brachycera</taxon>
        <taxon>Muscomorpha</taxon>
        <taxon>Ephydroidea</taxon>
        <taxon>Drosophilidae</taxon>
        <taxon>Scaptodrosophila</taxon>
    </lineage>
</organism>
<keyword evidence="12" id="KW-1185">Reference proteome</keyword>
<dbReference type="Pfam" id="PF00153">
    <property type="entry name" value="Mito_carr"/>
    <property type="match status" value="3"/>
</dbReference>
<keyword evidence="7" id="KW-0496">Mitochondrion</keyword>
<evidence type="ECO:0000256" key="3">
    <source>
        <dbReference type="ARBA" id="ARBA00022448"/>
    </source>
</evidence>
<dbReference type="PANTHER" id="PTHR45624:SF4">
    <property type="entry name" value="CONGESTED-LIKE TRACHEA PROTEIN-RELATED"/>
    <property type="match status" value="1"/>
</dbReference>
<keyword evidence="3 10" id="KW-0813">Transport</keyword>
<evidence type="ECO:0000256" key="7">
    <source>
        <dbReference type="ARBA" id="ARBA00023128"/>
    </source>
</evidence>
<feature type="transmembrane region" description="Helical" evidence="11">
    <location>
        <begin position="94"/>
        <end position="113"/>
    </location>
</feature>
<evidence type="ECO:0000256" key="2">
    <source>
        <dbReference type="ARBA" id="ARBA00006375"/>
    </source>
</evidence>
<evidence type="ECO:0000313" key="15">
    <source>
        <dbReference type="RefSeq" id="XP_030377887.1"/>
    </source>
</evidence>
<evidence type="ECO:0000313" key="13">
    <source>
        <dbReference type="RefSeq" id="XP_030377885.1"/>
    </source>
</evidence>
<dbReference type="InterPro" id="IPR023395">
    <property type="entry name" value="MCP_dom_sf"/>
</dbReference>
<evidence type="ECO:0000313" key="14">
    <source>
        <dbReference type="RefSeq" id="XP_030377886.1"/>
    </source>
</evidence>
<feature type="repeat" description="Solcar" evidence="9">
    <location>
        <begin position="25"/>
        <end position="116"/>
    </location>
</feature>
<dbReference type="InterPro" id="IPR050567">
    <property type="entry name" value="Mitochondrial_Carrier"/>
</dbReference>
<dbReference type="PROSITE" id="PS50920">
    <property type="entry name" value="SOLCAR"/>
    <property type="match status" value="3"/>
</dbReference>
<evidence type="ECO:0000256" key="10">
    <source>
        <dbReference type="RuleBase" id="RU000488"/>
    </source>
</evidence>
<keyword evidence="6 11" id="KW-1133">Transmembrane helix</keyword>
<dbReference type="PANTHER" id="PTHR45624">
    <property type="entry name" value="MITOCHONDRIAL BASIC AMINO ACIDS TRANSPORTER-RELATED"/>
    <property type="match status" value="1"/>
</dbReference>
<dbReference type="Proteomes" id="UP000504634">
    <property type="component" value="Unplaced"/>
</dbReference>
<proteinExistence type="inferred from homology"/>
<dbReference type="GeneID" id="115626624"/>
<dbReference type="GO" id="GO:0006839">
    <property type="term" value="P:mitochondrial transport"/>
    <property type="evidence" value="ECO:0007669"/>
    <property type="project" value="TreeGrafter"/>
</dbReference>
<keyword evidence="5" id="KW-0677">Repeat</keyword>
<dbReference type="FunFam" id="1.50.40.10:FF:000051">
    <property type="entry name" value="Mitochondrial carnitine/acylcarnitine carrier protein"/>
    <property type="match status" value="1"/>
</dbReference>
<keyword evidence="8 9" id="KW-0472">Membrane</keyword>
<dbReference type="GO" id="GO:0031966">
    <property type="term" value="C:mitochondrial membrane"/>
    <property type="evidence" value="ECO:0007669"/>
    <property type="project" value="UniProtKB-SubCell"/>
</dbReference>
<comment type="subcellular location">
    <subcellularLocation>
        <location evidence="1">Mitochondrion membrane</location>
        <topology evidence="1">Multi-pass membrane protein</topology>
    </subcellularLocation>
</comment>
<dbReference type="RefSeq" id="XP_030377886.1">
    <property type="nucleotide sequence ID" value="XM_030522026.1"/>
</dbReference>
<dbReference type="FunFam" id="1.50.40.10:FF:000040">
    <property type="entry name" value="mitochondrial carnitine/acylcarnitine carrier protein"/>
    <property type="match status" value="1"/>
</dbReference>
<sequence length="318" mass="34233">MSTVTAEKLLPISTAPENLPAERKANPLKSFITGGFGGICNVLSGHPLDTIKVRLQTMPRPSPGEQPMYRGTFDCAAKTIRNEGFRGLYKGMSAPLTGVAPIFAMCFAGYALGKRVQQTGEDAKLTYSQIFVAGSFSGLFSTLIMAPGERIKVLLQTQQGAGGERKYNGMIDCAIKLYKEGGLRSVFKGSCATMLRDLPANGLYFLVYEYLQDVAKAKSESGKINTASTIFAGGAAGMAYWILGMPADVLKSRLQSAPEGTYKHGVRSVFKDLIVKDGPLALYRGVTPIMIRAFPANAACFFGIELANNFFSIVTPNF</sequence>
<evidence type="ECO:0000256" key="5">
    <source>
        <dbReference type="ARBA" id="ARBA00022737"/>
    </source>
</evidence>
<evidence type="ECO:0000256" key="9">
    <source>
        <dbReference type="PROSITE-ProRule" id="PRU00282"/>
    </source>
</evidence>
<accession>A0A6J2TMR6</accession>
<evidence type="ECO:0000256" key="8">
    <source>
        <dbReference type="ARBA" id="ARBA00023136"/>
    </source>
</evidence>
<dbReference type="InterPro" id="IPR018108">
    <property type="entry name" value="MCP_transmembrane"/>
</dbReference>
<reference evidence="13 14" key="1">
    <citation type="submission" date="2025-04" db="UniProtKB">
        <authorList>
            <consortium name="RefSeq"/>
        </authorList>
    </citation>
    <scope>IDENTIFICATION</scope>
    <source>
        <strain evidence="13 14">11010-0011.00</strain>
        <tissue evidence="13 14">Whole body</tissue>
    </source>
</reference>
<keyword evidence="4 9" id="KW-0812">Transmembrane</keyword>
<dbReference type="GO" id="GO:1902603">
    <property type="term" value="P:carnitine transmembrane transport"/>
    <property type="evidence" value="ECO:0007669"/>
    <property type="project" value="TreeGrafter"/>
</dbReference>